<reference evidence="1" key="1">
    <citation type="submission" date="2022-08" db="EMBL/GenBank/DDBJ databases">
        <authorList>
            <person name="Gutierrez-Valencia J."/>
        </authorList>
    </citation>
    <scope>NUCLEOTIDE SEQUENCE</scope>
</reference>
<proteinExistence type="predicted"/>
<protein>
    <submittedName>
        <fullName evidence="1">Uncharacterized protein</fullName>
    </submittedName>
</protein>
<sequence length="41" mass="4624">MGIEGLYRETAEYVLGLEMMVKLMQAMVQLLTPHTCASHIN</sequence>
<evidence type="ECO:0000313" key="2">
    <source>
        <dbReference type="Proteomes" id="UP001154282"/>
    </source>
</evidence>
<dbReference type="Proteomes" id="UP001154282">
    <property type="component" value="Unassembled WGS sequence"/>
</dbReference>
<name>A0AAV0KS76_9ROSI</name>
<keyword evidence="2" id="KW-1185">Reference proteome</keyword>
<comment type="caution">
    <text evidence="1">The sequence shown here is derived from an EMBL/GenBank/DDBJ whole genome shotgun (WGS) entry which is preliminary data.</text>
</comment>
<dbReference type="AlphaFoldDB" id="A0AAV0KS76"/>
<dbReference type="EMBL" id="CAMGYJ010000005">
    <property type="protein sequence ID" value="CAI0425045.1"/>
    <property type="molecule type" value="Genomic_DNA"/>
</dbReference>
<accession>A0AAV0KS76</accession>
<gene>
    <name evidence="1" type="ORF">LITE_LOCUS20198</name>
</gene>
<evidence type="ECO:0000313" key="1">
    <source>
        <dbReference type="EMBL" id="CAI0425045.1"/>
    </source>
</evidence>
<organism evidence="1 2">
    <name type="scientific">Linum tenue</name>
    <dbReference type="NCBI Taxonomy" id="586396"/>
    <lineage>
        <taxon>Eukaryota</taxon>
        <taxon>Viridiplantae</taxon>
        <taxon>Streptophyta</taxon>
        <taxon>Embryophyta</taxon>
        <taxon>Tracheophyta</taxon>
        <taxon>Spermatophyta</taxon>
        <taxon>Magnoliopsida</taxon>
        <taxon>eudicotyledons</taxon>
        <taxon>Gunneridae</taxon>
        <taxon>Pentapetalae</taxon>
        <taxon>rosids</taxon>
        <taxon>fabids</taxon>
        <taxon>Malpighiales</taxon>
        <taxon>Linaceae</taxon>
        <taxon>Linum</taxon>
    </lineage>
</organism>